<proteinExistence type="predicted"/>
<name>A0A3M7PF50_BRAPC</name>
<protein>
    <submittedName>
        <fullName evidence="1">Uncharacterized protein</fullName>
    </submittedName>
</protein>
<dbReference type="Proteomes" id="UP000276133">
    <property type="component" value="Unassembled WGS sequence"/>
</dbReference>
<gene>
    <name evidence="1" type="ORF">BpHYR1_031155</name>
</gene>
<dbReference type="AlphaFoldDB" id="A0A3M7PF50"/>
<dbReference type="OrthoDB" id="10028336at2759"/>
<organism evidence="1 2">
    <name type="scientific">Brachionus plicatilis</name>
    <name type="common">Marine rotifer</name>
    <name type="synonym">Brachionus muelleri</name>
    <dbReference type="NCBI Taxonomy" id="10195"/>
    <lineage>
        <taxon>Eukaryota</taxon>
        <taxon>Metazoa</taxon>
        <taxon>Spiralia</taxon>
        <taxon>Gnathifera</taxon>
        <taxon>Rotifera</taxon>
        <taxon>Eurotatoria</taxon>
        <taxon>Monogononta</taxon>
        <taxon>Pseudotrocha</taxon>
        <taxon>Ploima</taxon>
        <taxon>Brachionidae</taxon>
        <taxon>Brachionus</taxon>
    </lineage>
</organism>
<reference evidence="1 2" key="1">
    <citation type="journal article" date="2018" name="Sci. Rep.">
        <title>Genomic signatures of local adaptation to the degree of environmental predictability in rotifers.</title>
        <authorList>
            <person name="Franch-Gras L."/>
            <person name="Hahn C."/>
            <person name="Garcia-Roger E.M."/>
            <person name="Carmona M.J."/>
            <person name="Serra M."/>
            <person name="Gomez A."/>
        </authorList>
    </citation>
    <scope>NUCLEOTIDE SEQUENCE [LARGE SCALE GENOMIC DNA]</scope>
    <source>
        <strain evidence="1">HYR1</strain>
    </source>
</reference>
<evidence type="ECO:0000313" key="2">
    <source>
        <dbReference type="Proteomes" id="UP000276133"/>
    </source>
</evidence>
<evidence type="ECO:0000313" key="1">
    <source>
        <dbReference type="EMBL" id="RMZ97643.1"/>
    </source>
</evidence>
<dbReference type="EMBL" id="REGN01011281">
    <property type="protein sequence ID" value="RMZ97643.1"/>
    <property type="molecule type" value="Genomic_DNA"/>
</dbReference>
<accession>A0A3M7PF50</accession>
<comment type="caution">
    <text evidence="1">The sequence shown here is derived from an EMBL/GenBank/DDBJ whole genome shotgun (WGS) entry which is preliminary data.</text>
</comment>
<keyword evidence="2" id="KW-1185">Reference proteome</keyword>
<sequence length="157" mass="18206">INWAAGDFDPREFFMLWSYESPPAPIVVDRTFADTLRKYAEFIAKNVLNNKHAGMCLSDDIKRALRANLERLKQAIAQGKISREVLDEYKNIFKQVLAKTMKRKDLENVEIDDEMLMKLLELPARAFEVYIDPITGKESLRIKSAFLREQAKVIRSI</sequence>
<feature type="non-terminal residue" evidence="1">
    <location>
        <position position="1"/>
    </location>
</feature>